<dbReference type="AlphaFoldDB" id="A0A6C0CKZ6"/>
<accession>A0A6C0CKZ6</accession>
<dbReference type="EMBL" id="MN739452">
    <property type="protein sequence ID" value="QHT05288.1"/>
    <property type="molecule type" value="Genomic_DNA"/>
</dbReference>
<protein>
    <submittedName>
        <fullName evidence="1">Uncharacterized protein</fullName>
    </submittedName>
</protein>
<name>A0A6C0CKZ6_9ZZZZ</name>
<sequence length="244" mass="28389">MAYIKKVIMKRFHISDEVVYELAKMTTTLLNDTQDLLRLVKWTDGESNIDTGYSTLACMLCQNAWNNIKENEPKYDFVDIGCEPPDINIVFVNKEDGSICNKKIELKSSKSTKMPGSTIKNLNINIPLIYCLRPKYEVGPFKVRCSQYYTAMGESDTDLFQDRTPRPWISFEKMEQTKEYMEKEKDAWIDYYASCALNRLEVPCQKSWQDDMVIVLKEKIIKDFIKSTSIESIKKMKDELLSSD</sequence>
<organism evidence="1">
    <name type="scientific">viral metagenome</name>
    <dbReference type="NCBI Taxonomy" id="1070528"/>
    <lineage>
        <taxon>unclassified sequences</taxon>
        <taxon>metagenomes</taxon>
        <taxon>organismal metagenomes</taxon>
    </lineage>
</organism>
<proteinExistence type="predicted"/>
<reference evidence="1" key="1">
    <citation type="journal article" date="2020" name="Nature">
        <title>Giant virus diversity and host interactions through global metagenomics.</title>
        <authorList>
            <person name="Schulz F."/>
            <person name="Roux S."/>
            <person name="Paez-Espino D."/>
            <person name="Jungbluth S."/>
            <person name="Walsh D.A."/>
            <person name="Denef V.J."/>
            <person name="McMahon K.D."/>
            <person name="Konstantinidis K.T."/>
            <person name="Eloe-Fadrosh E.A."/>
            <person name="Kyrpides N.C."/>
            <person name="Woyke T."/>
        </authorList>
    </citation>
    <scope>NUCLEOTIDE SEQUENCE</scope>
    <source>
        <strain evidence="1">GVMAG-M-3300021375-17</strain>
    </source>
</reference>
<evidence type="ECO:0000313" key="1">
    <source>
        <dbReference type="EMBL" id="QHT05288.1"/>
    </source>
</evidence>